<gene>
    <name evidence="2" type="ORF">Poli38472_004932</name>
</gene>
<dbReference type="EMBL" id="SPLM01000109">
    <property type="protein sequence ID" value="TMW59863.1"/>
    <property type="molecule type" value="Genomic_DNA"/>
</dbReference>
<proteinExistence type="predicted"/>
<reference evidence="2" key="1">
    <citation type="submission" date="2019-03" db="EMBL/GenBank/DDBJ databases">
        <title>Long read genome sequence of the mycoparasitic Pythium oligandrum ATCC 38472 isolated from sugarbeet rhizosphere.</title>
        <authorList>
            <person name="Gaulin E."/>
        </authorList>
    </citation>
    <scope>NUCLEOTIDE SEQUENCE</scope>
    <source>
        <strain evidence="2">ATCC 38472_TT</strain>
    </source>
</reference>
<evidence type="ECO:0000313" key="2">
    <source>
        <dbReference type="EMBL" id="TMW59863.1"/>
    </source>
</evidence>
<name>A0A8K1FIL1_PYTOL</name>
<evidence type="ECO:0000256" key="1">
    <source>
        <dbReference type="SAM" id="MobiDB-lite"/>
    </source>
</evidence>
<sequence>MNWLELKLDDDPETLRAALELIDAASDTLDDEEEGLLPLDVTGDHATTQSDSTDDPSNSGDRPTKRRRPKQEIAQLQQKIKELETTLAQLQRTSQNDPLSTLGSIELTPNSVWKNVAMRQRKHRRLAEIENKKLCTMLHAQMMVGQQLLHRVKYHASKEAPDGNGAQSVPLSSREDELQSLDDLFAKCDDVFAPDCFQDDNPSFHEIRVKNDGTNGTLIDTHAGWVVPYPHDKVAEALWSKVLHVDNTKICSSIRMDVEERDDTCISSFTLSASSKPDSVYASCSGTQLARQYRTSEGAFVIVSVMRGDLLSTTTASQDGFTSLQEVWIRIQPLKTLDEGESGAFTQVQINRQVRLSFAAEHSPARKHVVSAIIELLLMQIEDDLVRKQDAVERLLLSTHMAI</sequence>
<evidence type="ECO:0000313" key="3">
    <source>
        <dbReference type="Proteomes" id="UP000794436"/>
    </source>
</evidence>
<comment type="caution">
    <text evidence="2">The sequence shown here is derived from an EMBL/GenBank/DDBJ whole genome shotgun (WGS) entry which is preliminary data.</text>
</comment>
<feature type="region of interest" description="Disordered" evidence="1">
    <location>
        <begin position="25"/>
        <end position="70"/>
    </location>
</feature>
<protein>
    <submittedName>
        <fullName evidence="2">Uncharacterized protein</fullName>
    </submittedName>
</protein>
<dbReference type="OrthoDB" id="128190at2759"/>
<dbReference type="AlphaFoldDB" id="A0A8K1FIL1"/>
<dbReference type="Proteomes" id="UP000794436">
    <property type="component" value="Unassembled WGS sequence"/>
</dbReference>
<accession>A0A8K1FIL1</accession>
<keyword evidence="3" id="KW-1185">Reference proteome</keyword>
<organism evidence="2 3">
    <name type="scientific">Pythium oligandrum</name>
    <name type="common">Mycoparasitic fungus</name>
    <dbReference type="NCBI Taxonomy" id="41045"/>
    <lineage>
        <taxon>Eukaryota</taxon>
        <taxon>Sar</taxon>
        <taxon>Stramenopiles</taxon>
        <taxon>Oomycota</taxon>
        <taxon>Peronosporomycetes</taxon>
        <taxon>Pythiales</taxon>
        <taxon>Pythiaceae</taxon>
        <taxon>Pythium</taxon>
    </lineage>
</organism>
<feature type="compositionally biased region" description="Polar residues" evidence="1">
    <location>
        <begin position="45"/>
        <end position="61"/>
    </location>
</feature>